<reference evidence="1 2" key="1">
    <citation type="submission" date="2014-03" db="EMBL/GenBank/DDBJ databases">
        <title>The Genome Sequence of Plasmodium fragile nilgiri.</title>
        <authorList>
            <consortium name="The Broad Institute Genomics Platform"/>
            <consortium name="The Broad Institute Genome Sequencing Center for Infectious Disease"/>
            <person name="Neafsey D."/>
            <person name="Duraisingh M."/>
            <person name="Young S.K."/>
            <person name="Zeng Q."/>
            <person name="Gargeya S."/>
            <person name="Abouelleil A."/>
            <person name="Alvarado L."/>
            <person name="Chapman S.B."/>
            <person name="Gainer-Dewar J."/>
            <person name="Goldberg J."/>
            <person name="Griggs A."/>
            <person name="Gujja S."/>
            <person name="Hansen M."/>
            <person name="Howarth C."/>
            <person name="Imamovic A."/>
            <person name="Larimer J."/>
            <person name="Pearson M."/>
            <person name="Poon T.W."/>
            <person name="Priest M."/>
            <person name="Roberts A."/>
            <person name="Saif S."/>
            <person name="Shea T."/>
            <person name="Sykes S."/>
            <person name="Wortman J."/>
            <person name="Nusbaum C."/>
            <person name="Birren B."/>
        </authorList>
    </citation>
    <scope>NUCLEOTIDE SEQUENCE [LARGE SCALE GENOMIC DNA]</scope>
    <source>
        <strain evidence="2">nilgiri</strain>
    </source>
</reference>
<gene>
    <name evidence="1" type="ORF">AK88_03359</name>
</gene>
<protein>
    <recommendedName>
        <fullName evidence="3">EF-hand domain-containing protein</fullName>
    </recommendedName>
</protein>
<evidence type="ECO:0000313" key="1">
    <source>
        <dbReference type="EMBL" id="KJP86960.1"/>
    </source>
</evidence>
<dbReference type="AlphaFoldDB" id="A0A0D9QIR4"/>
<dbReference type="OrthoDB" id="390748at2759"/>
<proteinExistence type="predicted"/>
<organism evidence="1 2">
    <name type="scientific">Plasmodium fragile</name>
    <dbReference type="NCBI Taxonomy" id="5857"/>
    <lineage>
        <taxon>Eukaryota</taxon>
        <taxon>Sar</taxon>
        <taxon>Alveolata</taxon>
        <taxon>Apicomplexa</taxon>
        <taxon>Aconoidasida</taxon>
        <taxon>Haemosporida</taxon>
        <taxon>Plasmodiidae</taxon>
        <taxon>Plasmodium</taxon>
        <taxon>Plasmodium (Plasmodium)</taxon>
    </lineage>
</organism>
<name>A0A0D9QIR4_PLAFR</name>
<dbReference type="RefSeq" id="XP_012336399.1">
    <property type="nucleotide sequence ID" value="XM_012480976.1"/>
</dbReference>
<dbReference type="EMBL" id="KQ001682">
    <property type="protein sequence ID" value="KJP86960.1"/>
    <property type="molecule type" value="Genomic_DNA"/>
</dbReference>
<accession>A0A0D9QIR4</accession>
<dbReference type="SUPFAM" id="SSF47473">
    <property type="entry name" value="EF-hand"/>
    <property type="match status" value="1"/>
</dbReference>
<sequence length="388" mass="45848">MVEKMENNNNHGCNMYGDNFDLLMKKICSELKKGDKNKNGLIMYNTFIDVLDLFQIEYGSSIIDYLMKHCIVTEDGFVNYKNLWLIHDPSKTMRNNSESVQESINPKFMDIQDRYEDIDKYTQEKNEIIRKLYSQWDKCLLRDDEFKAKLINGNIDITPEFERSLYLYGPSRSLSFANVMKTLYINDSKNRKNRNNFVSKIKDEKWRKLNIDENEQQCFQDMHRNPIAWEGLNVTDADNVIQNVELISNYLRGKENFNMKKEEFISHDFFNNTVKNLIKYYISNKISENEFYLCLNKLNISITPQLNNLIKYHELDSNGKFKDFATTINRCIPKNILRSLQRSVQLYGTQTNDKDSNLNFSYNNCCCDHLCPDVTDNNAYSNNNIDKH</sequence>
<evidence type="ECO:0000313" key="2">
    <source>
        <dbReference type="Proteomes" id="UP000054561"/>
    </source>
</evidence>
<dbReference type="InterPro" id="IPR011992">
    <property type="entry name" value="EF-hand-dom_pair"/>
</dbReference>
<dbReference type="VEuPathDB" id="PlasmoDB:AK88_03359"/>
<dbReference type="Proteomes" id="UP000054561">
    <property type="component" value="Unassembled WGS sequence"/>
</dbReference>
<dbReference type="OMA" id="INRCIPK"/>
<evidence type="ECO:0008006" key="3">
    <source>
        <dbReference type="Google" id="ProtNLM"/>
    </source>
</evidence>
<dbReference type="GeneID" id="24268673"/>
<keyword evidence="2" id="KW-1185">Reference proteome</keyword>